<evidence type="ECO:0000256" key="1">
    <source>
        <dbReference type="ARBA" id="ARBA00022679"/>
    </source>
</evidence>
<dbReference type="EMBL" id="BAAAPU010000004">
    <property type="protein sequence ID" value="GAA1973948.1"/>
    <property type="molecule type" value="Genomic_DNA"/>
</dbReference>
<dbReference type="InterPro" id="IPR004155">
    <property type="entry name" value="PBS_lyase_HEAT"/>
</dbReference>
<gene>
    <name evidence="4" type="ORF">GCM10009817_12640</name>
</gene>
<evidence type="ECO:0000259" key="3">
    <source>
        <dbReference type="Pfam" id="PF00534"/>
    </source>
</evidence>
<dbReference type="InterPro" id="IPR016024">
    <property type="entry name" value="ARM-type_fold"/>
</dbReference>
<proteinExistence type="predicted"/>
<feature type="compositionally biased region" description="Basic and acidic residues" evidence="2">
    <location>
        <begin position="737"/>
        <end position="746"/>
    </location>
</feature>
<keyword evidence="5" id="KW-1185">Reference proteome</keyword>
<sequence>MAMDVGPALAAVRAAPTLLQGMREARALAAAAAAAPGDDSLSTLRSAALTSDPLTATAAVHALGAMDHPSAGCVLTDLLSGERRYVAEHAVDALRNTPLVGAALPVLADVCREGGFAGMLAQRTLEQWASQGPDEVRAALVGELRTCTDPVGRARLVETLGLVAGAATTQALLDHAADDDEALPVRAAALAALGDGPAADRSAEPLLVALTRSMGPLAQTARLALHDLCPAPTVPAPGGLTVAQVFLHSDIDGRLHHSGQGDTGGIATLLVHLGDALLRRQPRIGRVLTISGGSPDPAQFPLARIRSLDSPTPGSELLTAGHHYARVQLTGAPSGVSRAWPARVSARRGIRRVLRTAGHVDAIHLRMADVGSMAAAEVACELDIPVVLTLAPDPQALIEARDTAGTLTRSGFGEADLVEHLWFRDRLLLDLTEKADHLALFPRPQVERDLQRYLGLDLSDRPERATVVGEGVDVSALGRAVREVRDEAVRGSAAAVALRELDDLLATLPTARRGLPVAVSVGRLNAVKGMATLVRGWVDDPDLHDRCNVLLVGGDLEHPTDEEAAELARIDAVVPAAEAAERGLLLAGHRPNATTIAWLAALRAARAGVGGLPGIYVSASLKEEFGIAILEAMAVGLVVVAPAGGGPATYVAHGETGILTATSTPYAVAAAMHAALDLAAAPGAEARGRQAQDMVRTRFGIDIMAASLAAVYQRVAAPRRPGRTGGRGSTGTTAGPVRHDAMEGAS</sequence>
<dbReference type="PANTHER" id="PTHR12526">
    <property type="entry name" value="GLYCOSYLTRANSFERASE"/>
    <property type="match status" value="1"/>
</dbReference>
<dbReference type="PANTHER" id="PTHR12526:SF638">
    <property type="entry name" value="SPORE COAT PROTEIN SA"/>
    <property type="match status" value="1"/>
</dbReference>
<name>A0ABN2RS31_9MICO</name>
<dbReference type="Gene3D" id="3.40.50.2000">
    <property type="entry name" value="Glycogen Phosphorylase B"/>
    <property type="match status" value="2"/>
</dbReference>
<reference evidence="4 5" key="1">
    <citation type="journal article" date="2019" name="Int. J. Syst. Evol. Microbiol.">
        <title>The Global Catalogue of Microorganisms (GCM) 10K type strain sequencing project: providing services to taxonomists for standard genome sequencing and annotation.</title>
        <authorList>
            <consortium name="The Broad Institute Genomics Platform"/>
            <consortium name="The Broad Institute Genome Sequencing Center for Infectious Disease"/>
            <person name="Wu L."/>
            <person name="Ma J."/>
        </authorList>
    </citation>
    <scope>NUCLEOTIDE SEQUENCE [LARGE SCALE GENOMIC DNA]</scope>
    <source>
        <strain evidence="4 5">JCM 15628</strain>
    </source>
</reference>
<dbReference type="SMART" id="SM00567">
    <property type="entry name" value="EZ_HEAT"/>
    <property type="match status" value="3"/>
</dbReference>
<protein>
    <recommendedName>
        <fullName evidence="3">Glycosyl transferase family 1 domain-containing protein</fullName>
    </recommendedName>
</protein>
<dbReference type="SUPFAM" id="SSF48371">
    <property type="entry name" value="ARM repeat"/>
    <property type="match status" value="1"/>
</dbReference>
<evidence type="ECO:0000313" key="4">
    <source>
        <dbReference type="EMBL" id="GAA1973948.1"/>
    </source>
</evidence>
<evidence type="ECO:0000256" key="2">
    <source>
        <dbReference type="SAM" id="MobiDB-lite"/>
    </source>
</evidence>
<organism evidence="4 5">
    <name type="scientific">Terrabacter lapilli</name>
    <dbReference type="NCBI Taxonomy" id="436231"/>
    <lineage>
        <taxon>Bacteria</taxon>
        <taxon>Bacillati</taxon>
        <taxon>Actinomycetota</taxon>
        <taxon>Actinomycetes</taxon>
        <taxon>Micrococcales</taxon>
        <taxon>Intrasporangiaceae</taxon>
        <taxon>Terrabacter</taxon>
    </lineage>
</organism>
<keyword evidence="1" id="KW-0808">Transferase</keyword>
<feature type="region of interest" description="Disordered" evidence="2">
    <location>
        <begin position="719"/>
        <end position="746"/>
    </location>
</feature>
<feature type="domain" description="Glycosyl transferase family 1" evidence="3">
    <location>
        <begin position="615"/>
        <end position="678"/>
    </location>
</feature>
<dbReference type="InterPro" id="IPR001296">
    <property type="entry name" value="Glyco_trans_1"/>
</dbReference>
<dbReference type="Pfam" id="PF00534">
    <property type="entry name" value="Glycos_transf_1"/>
    <property type="match status" value="1"/>
</dbReference>
<accession>A0ABN2RS31</accession>
<comment type="caution">
    <text evidence="4">The sequence shown here is derived from an EMBL/GenBank/DDBJ whole genome shotgun (WGS) entry which is preliminary data.</text>
</comment>
<dbReference type="Pfam" id="PF13646">
    <property type="entry name" value="HEAT_2"/>
    <property type="match status" value="1"/>
</dbReference>
<dbReference type="SUPFAM" id="SSF53756">
    <property type="entry name" value="UDP-Glycosyltransferase/glycogen phosphorylase"/>
    <property type="match status" value="1"/>
</dbReference>
<dbReference type="Proteomes" id="UP001500013">
    <property type="component" value="Unassembled WGS sequence"/>
</dbReference>
<evidence type="ECO:0000313" key="5">
    <source>
        <dbReference type="Proteomes" id="UP001500013"/>
    </source>
</evidence>